<gene>
    <name evidence="6" type="ORF">N0B51_11330</name>
</gene>
<keyword evidence="4" id="KW-0503">Monooxygenase</keyword>
<evidence type="ECO:0000313" key="7">
    <source>
        <dbReference type="Proteomes" id="UP001142648"/>
    </source>
</evidence>
<dbReference type="Gene3D" id="3.20.20.30">
    <property type="entry name" value="Luciferase-like domain"/>
    <property type="match status" value="1"/>
</dbReference>
<comment type="caution">
    <text evidence="6">The sequence shown here is derived from an EMBL/GenBank/DDBJ whole genome shotgun (WGS) entry which is preliminary data.</text>
</comment>
<dbReference type="EMBL" id="JAOAMV010000005">
    <property type="protein sequence ID" value="MCT2559570.1"/>
    <property type="molecule type" value="Genomic_DNA"/>
</dbReference>
<evidence type="ECO:0000256" key="4">
    <source>
        <dbReference type="ARBA" id="ARBA00023033"/>
    </source>
</evidence>
<dbReference type="PANTHER" id="PTHR30137">
    <property type="entry name" value="LUCIFERASE-LIKE MONOOXYGENASE"/>
    <property type="match status" value="1"/>
</dbReference>
<evidence type="ECO:0000256" key="3">
    <source>
        <dbReference type="ARBA" id="ARBA00023002"/>
    </source>
</evidence>
<organism evidence="6 7">
    <name type="scientific">Tsuneonella litorea</name>
    <dbReference type="NCBI Taxonomy" id="2976475"/>
    <lineage>
        <taxon>Bacteria</taxon>
        <taxon>Pseudomonadati</taxon>
        <taxon>Pseudomonadota</taxon>
        <taxon>Alphaproteobacteria</taxon>
        <taxon>Sphingomonadales</taxon>
        <taxon>Erythrobacteraceae</taxon>
        <taxon>Tsuneonella</taxon>
    </lineage>
</organism>
<protein>
    <submittedName>
        <fullName evidence="6">LLM class flavin-dependent oxidoreductase</fullName>
    </submittedName>
</protein>
<evidence type="ECO:0000256" key="2">
    <source>
        <dbReference type="ARBA" id="ARBA00022630"/>
    </source>
</evidence>
<keyword evidence="7" id="KW-1185">Reference proteome</keyword>
<dbReference type="PANTHER" id="PTHR30137:SF16">
    <property type="entry name" value="BLL0895 PROTEIN"/>
    <property type="match status" value="1"/>
</dbReference>
<dbReference type="AlphaFoldDB" id="A0A9X2W3Y3"/>
<dbReference type="InterPro" id="IPR011251">
    <property type="entry name" value="Luciferase-like_dom"/>
</dbReference>
<comment type="similarity">
    <text evidence="1">Belongs to the bacterial luciferase oxidoreductase family.</text>
</comment>
<dbReference type="GO" id="GO:0004497">
    <property type="term" value="F:monooxygenase activity"/>
    <property type="evidence" value="ECO:0007669"/>
    <property type="project" value="UniProtKB-KW"/>
</dbReference>
<reference evidence="6" key="1">
    <citation type="submission" date="2022-09" db="EMBL/GenBank/DDBJ databases">
        <title>The genome sequence of Tsuneonella sp. YG55.</title>
        <authorList>
            <person name="Liu Y."/>
        </authorList>
    </citation>
    <scope>NUCLEOTIDE SEQUENCE</scope>
    <source>
        <strain evidence="6">YG55</strain>
    </source>
</reference>
<dbReference type="GO" id="GO:0016705">
    <property type="term" value="F:oxidoreductase activity, acting on paired donors, with incorporation or reduction of molecular oxygen"/>
    <property type="evidence" value="ECO:0007669"/>
    <property type="project" value="InterPro"/>
</dbReference>
<dbReference type="InterPro" id="IPR036661">
    <property type="entry name" value="Luciferase-like_sf"/>
</dbReference>
<evidence type="ECO:0000313" key="6">
    <source>
        <dbReference type="EMBL" id="MCT2559570.1"/>
    </source>
</evidence>
<dbReference type="SUPFAM" id="SSF51679">
    <property type="entry name" value="Bacterial luciferase-like"/>
    <property type="match status" value="1"/>
</dbReference>
<keyword evidence="3" id="KW-0560">Oxidoreductase</keyword>
<evidence type="ECO:0000259" key="5">
    <source>
        <dbReference type="Pfam" id="PF00296"/>
    </source>
</evidence>
<sequence length="388" mass="42930">MSDRLRFGSFLPPHHLPVNYNPTYALQRDVEIVQLMDTIGFDEAWFGEHHSGGAEPIGDPMLFIAHVAAQTKYIRLGTGVVSLPYHNPLWVADRLAMLDHLTRGRVMLGLGPGALATDAGMIGIHPSQQRDALEEDTAVLMHLMTSNEPISIETDRYKLVDARLQLDFYQDPHPEVAAAAIVSPSGPRLAGTHGAGLLSIGATMKAGVDVLAMHWDVAEQRAKECGKTVDRKNWRLVGLMHLADTKDQAIKDVEYGLREFCDYLQHTASTPQLTPTGNSIGEYIEWAMSTGAAVIGTWQEAVEQIENLQELSNGGFGCFLLFDHNWAPWAAKKHHYEIFGDYVIPHFKKTNHRLKQSEIATRAVRDKLAAQQQAAIGEFAAKHGQSKD</sequence>
<dbReference type="Pfam" id="PF00296">
    <property type="entry name" value="Bac_luciferase"/>
    <property type="match status" value="1"/>
</dbReference>
<dbReference type="RefSeq" id="WP_259962477.1">
    <property type="nucleotide sequence ID" value="NZ_JAOAMV010000005.1"/>
</dbReference>
<accession>A0A9X2W3Y3</accession>
<proteinExistence type="inferred from homology"/>
<feature type="domain" description="Luciferase-like" evidence="5">
    <location>
        <begin position="6"/>
        <end position="311"/>
    </location>
</feature>
<dbReference type="InterPro" id="IPR050766">
    <property type="entry name" value="Bact_Lucif_Oxidored"/>
</dbReference>
<evidence type="ECO:0000256" key="1">
    <source>
        <dbReference type="ARBA" id="ARBA00010426"/>
    </source>
</evidence>
<name>A0A9X2W3Y3_9SPHN</name>
<dbReference type="GO" id="GO:0005829">
    <property type="term" value="C:cytosol"/>
    <property type="evidence" value="ECO:0007669"/>
    <property type="project" value="TreeGrafter"/>
</dbReference>
<keyword evidence="2" id="KW-0285">Flavoprotein</keyword>
<dbReference type="Proteomes" id="UP001142648">
    <property type="component" value="Unassembled WGS sequence"/>
</dbReference>